<dbReference type="Gene3D" id="1.25.40.10">
    <property type="entry name" value="Tetratricopeptide repeat domain"/>
    <property type="match status" value="1"/>
</dbReference>
<comment type="caution">
    <text evidence="3">The sequence shown here is derived from an EMBL/GenBank/DDBJ whole genome shotgun (WGS) entry which is preliminary data.</text>
</comment>
<dbReference type="InterPro" id="IPR019734">
    <property type="entry name" value="TPR_rpt"/>
</dbReference>
<feature type="domain" description="NB-ARC" evidence="2">
    <location>
        <begin position="3"/>
        <end position="100"/>
    </location>
</feature>
<dbReference type="InterPro" id="IPR002182">
    <property type="entry name" value="NB-ARC"/>
</dbReference>
<evidence type="ECO:0000256" key="1">
    <source>
        <dbReference type="SAM" id="MobiDB-lite"/>
    </source>
</evidence>
<evidence type="ECO:0000259" key="2">
    <source>
        <dbReference type="Pfam" id="PF00931"/>
    </source>
</evidence>
<dbReference type="Pfam" id="PF13424">
    <property type="entry name" value="TPR_12"/>
    <property type="match status" value="1"/>
</dbReference>
<organism evidence="3 4">
    <name type="scientific">Kibdelosporangium banguiense</name>
    <dbReference type="NCBI Taxonomy" id="1365924"/>
    <lineage>
        <taxon>Bacteria</taxon>
        <taxon>Bacillati</taxon>
        <taxon>Actinomycetota</taxon>
        <taxon>Actinomycetes</taxon>
        <taxon>Pseudonocardiales</taxon>
        <taxon>Pseudonocardiaceae</taxon>
        <taxon>Kibdelosporangium</taxon>
    </lineage>
</organism>
<dbReference type="InterPro" id="IPR027417">
    <property type="entry name" value="P-loop_NTPase"/>
</dbReference>
<sequence length="632" mass="69276">MNTFLNALGTSAEHIPNTIEHRTAALRQLLTERKLLVVLDNVLDSAHVLPLLPAVSPCPVIVTSRRQLTKLTYGHGAERITVPVLPADDAQTLLRKRIGDRPEAAIAELAELCDRLPMALLIVGEHVHARSSVPIAHLVNDLRQTSRLLDAGQLGDDLTVSLRSVFSWSYRALSPSEARLLRLLGLHPTPRFSSHAAAAVTGYSLEATLHALDGLIGAHLVQQDEADRYSIHDTLHAFAADLADEPGAVTRMADWYLRSLSNTHQLLVHDDHPVPELPSATDTTPLTFTSENQALQWCMAERANLTAMTHLAAQHGLDEHVWRFAGCLGDLLDRSGDTHVQVQIHQSGWNAAARLDNRQATAGCLNNLGKAFIRLHLYDKAEQFLDLALPIFEEVGDVFGAAVCRHNLGTVYLERGDPHRAIDAYQQALARFVQIGHDWSEAHVHHRLGDCYRNLRNASAADKSYQLALALRTAINDQRGRGITLTALGQLHLEQDNIAAAVDFCQASLNIHRQTADQGNTAKALCTLASALIRQSPHQAVAQANAAVVIYRELSDPYEHTHALTVLASAYEAVGELGNALDTWYLALRSLDTLGDPRTADVELRIQNLRRAMSGIPGPRPDEAEIPTTQEN</sequence>
<dbReference type="SMART" id="SM00028">
    <property type="entry name" value="TPR"/>
    <property type="match status" value="5"/>
</dbReference>
<dbReference type="SUPFAM" id="SSF48452">
    <property type="entry name" value="TPR-like"/>
    <property type="match status" value="1"/>
</dbReference>
<accession>A0ABS4T6I9</accession>
<evidence type="ECO:0000313" key="4">
    <source>
        <dbReference type="Proteomes" id="UP001519332"/>
    </source>
</evidence>
<evidence type="ECO:0000313" key="3">
    <source>
        <dbReference type="EMBL" id="MBP2320008.1"/>
    </source>
</evidence>
<dbReference type="EMBL" id="JAGINW010000001">
    <property type="protein sequence ID" value="MBP2320008.1"/>
    <property type="molecule type" value="Genomic_DNA"/>
</dbReference>
<name>A0ABS4T6I9_9PSEU</name>
<dbReference type="Pfam" id="PF13181">
    <property type="entry name" value="TPR_8"/>
    <property type="match status" value="1"/>
</dbReference>
<dbReference type="Gene3D" id="3.40.50.300">
    <property type="entry name" value="P-loop containing nucleotide triphosphate hydrolases"/>
    <property type="match status" value="1"/>
</dbReference>
<dbReference type="SUPFAM" id="SSF52540">
    <property type="entry name" value="P-loop containing nucleoside triphosphate hydrolases"/>
    <property type="match status" value="1"/>
</dbReference>
<feature type="region of interest" description="Disordered" evidence="1">
    <location>
        <begin position="613"/>
        <end position="632"/>
    </location>
</feature>
<protein>
    <submittedName>
        <fullName evidence="3">Tetratricopeptide (TPR) repeat protein</fullName>
    </submittedName>
</protein>
<keyword evidence="4" id="KW-1185">Reference proteome</keyword>
<dbReference type="Pfam" id="PF00931">
    <property type="entry name" value="NB-ARC"/>
    <property type="match status" value="1"/>
</dbReference>
<dbReference type="Proteomes" id="UP001519332">
    <property type="component" value="Unassembled WGS sequence"/>
</dbReference>
<reference evidence="3 4" key="1">
    <citation type="submission" date="2021-03" db="EMBL/GenBank/DDBJ databases">
        <title>Sequencing the genomes of 1000 actinobacteria strains.</title>
        <authorList>
            <person name="Klenk H.-P."/>
        </authorList>
    </citation>
    <scope>NUCLEOTIDE SEQUENCE [LARGE SCALE GENOMIC DNA]</scope>
    <source>
        <strain evidence="3 4">DSM 46670</strain>
    </source>
</reference>
<gene>
    <name evidence="3" type="ORF">JOF56_000393</name>
</gene>
<dbReference type="InterPro" id="IPR011990">
    <property type="entry name" value="TPR-like_helical_dom_sf"/>
</dbReference>
<proteinExistence type="predicted"/>
<dbReference type="PANTHER" id="PTHR47691">
    <property type="entry name" value="REGULATOR-RELATED"/>
    <property type="match status" value="1"/>
</dbReference>
<dbReference type="PANTHER" id="PTHR47691:SF3">
    <property type="entry name" value="HTH-TYPE TRANSCRIPTIONAL REGULATOR RV0890C-RELATED"/>
    <property type="match status" value="1"/>
</dbReference>